<dbReference type="SUPFAM" id="SSF48371">
    <property type="entry name" value="ARM repeat"/>
    <property type="match status" value="1"/>
</dbReference>
<dbReference type="Pfam" id="PF05004">
    <property type="entry name" value="IFRD"/>
    <property type="match status" value="1"/>
</dbReference>
<evidence type="ECO:0000256" key="1">
    <source>
        <dbReference type="ARBA" id="ARBA00008828"/>
    </source>
</evidence>
<dbReference type="EMBL" id="MTYH01000050">
    <property type="protein sequence ID" value="PNP42910.1"/>
    <property type="molecule type" value="Genomic_DNA"/>
</dbReference>
<dbReference type="RefSeq" id="XP_018660398.1">
    <property type="nucleotide sequence ID" value="XM_018806367.1"/>
</dbReference>
<dbReference type="AlphaFoldDB" id="A0A0W7VM92"/>
<dbReference type="EMBL" id="JPDN02000004">
    <property type="protein sequence ID" value="PON29293.1"/>
    <property type="molecule type" value="Genomic_DNA"/>
</dbReference>
<dbReference type="Proteomes" id="UP000236546">
    <property type="component" value="Unassembled WGS sequence"/>
</dbReference>
<dbReference type="STRING" id="398673.A0A0W7VM92"/>
<evidence type="ECO:0000313" key="7">
    <source>
        <dbReference type="Proteomes" id="UP000236546"/>
    </source>
</evidence>
<comment type="similarity">
    <text evidence="1">Belongs to the IFRD family.</text>
</comment>
<dbReference type="OrthoDB" id="18978at2759"/>
<sequence length="459" mass="50874">MMNHARVKALKGNGKTVSKKAIKSGRASGSQTPRSSPLPSLLTSPTHSAAHSRVTSDVSDDDGDFELDDMASSVYSGESIDENEDEPHAPVFDTRALIDGLRDRKRNNSEMRDYFLSAYIKAVRNNYTAETHLWLDDAANELAELFLHDSNRAATAKERLLSLHAFALTVGTVGTLEIFDGAQRILKQVMMDDDDDDCRIFAIYALCMTVLYGGGLEEAALEVMEFFVEIVRTDGESIEAHDNVEVVAAALQGWCFVAGHVADLSDYADAAMDAFVDQLDSDDVDILSNAGGCIALVFEASRHHIEETGEPFQLQYDPQRLAGRLSELAKLSAKSVSRKHRRSLRENLLSVVTSLERGVGPFYSTAIYVPEKGEHVPVAQRTDDGQAEYGYRCKLRLGNHVAKIDTWSLYFRTNLMRVIFKAGLQHHVFINPVVTECLEDAHFIQDYSPPPRGTKGRKK</sequence>
<evidence type="ECO:0000313" key="4">
    <source>
        <dbReference type="EMBL" id="PNP42910.1"/>
    </source>
</evidence>
<feature type="compositionally biased region" description="Low complexity" evidence="2">
    <location>
        <begin position="32"/>
        <end position="46"/>
    </location>
</feature>
<evidence type="ECO:0000313" key="6">
    <source>
        <dbReference type="Proteomes" id="UP000054821"/>
    </source>
</evidence>
<organism evidence="4 7">
    <name type="scientific">Trichoderma gamsii</name>
    <dbReference type="NCBI Taxonomy" id="398673"/>
    <lineage>
        <taxon>Eukaryota</taxon>
        <taxon>Fungi</taxon>
        <taxon>Dikarya</taxon>
        <taxon>Ascomycota</taxon>
        <taxon>Pezizomycotina</taxon>
        <taxon>Sordariomycetes</taxon>
        <taxon>Hypocreomycetidae</taxon>
        <taxon>Hypocreales</taxon>
        <taxon>Hypocreaceae</taxon>
        <taxon>Trichoderma</taxon>
    </lineage>
</organism>
<comment type="caution">
    <text evidence="4">The sequence shown here is derived from an EMBL/GenBank/DDBJ whole genome shotgun (WGS) entry which is preliminary data.</text>
</comment>
<reference evidence="5 6" key="1">
    <citation type="journal article" date="2016" name="Genome Announc.">
        <title>Draft Whole-Genome Sequence of Trichoderma gamsii T6085, a Promising Biocontrol Agent of Fusarium Head Blight on Wheat.</title>
        <authorList>
            <person name="Baroncelli R."/>
            <person name="Zapparata A."/>
            <person name="Piaggeschi G."/>
            <person name="Sarrocco S."/>
            <person name="Vannacci G."/>
        </authorList>
    </citation>
    <scope>NUCLEOTIDE SEQUENCE [LARGE SCALE GENOMIC DNA]</scope>
    <source>
        <strain evidence="5 6">T6085</strain>
    </source>
</reference>
<dbReference type="InterPro" id="IPR007701">
    <property type="entry name" value="Interferon-rel_develop_reg_N"/>
</dbReference>
<dbReference type="InterPro" id="IPR016024">
    <property type="entry name" value="ARM-type_fold"/>
</dbReference>
<evidence type="ECO:0000256" key="2">
    <source>
        <dbReference type="SAM" id="MobiDB-lite"/>
    </source>
</evidence>
<proteinExistence type="inferred from homology"/>
<dbReference type="GeneID" id="29986450"/>
<feature type="compositionally biased region" description="Polar residues" evidence="2">
    <location>
        <begin position="47"/>
        <end position="57"/>
    </location>
</feature>
<accession>A0A0W7VM92</accession>
<dbReference type="InterPro" id="IPR039777">
    <property type="entry name" value="IFRD"/>
</dbReference>
<reference evidence="5" key="3">
    <citation type="submission" date="2017-08" db="EMBL/GenBank/DDBJ databases">
        <title>Trichoderma gamsii strain T6085, whole genome shotgun sequencing project.</title>
        <authorList>
            <person name="Baroncelli R."/>
        </authorList>
    </citation>
    <scope>NUCLEOTIDE SEQUENCE</scope>
    <source>
        <strain evidence="5">T6085</strain>
    </source>
</reference>
<feature type="domain" description="Interferon-related developmental regulator N-terminal" evidence="3">
    <location>
        <begin position="75"/>
        <end position="356"/>
    </location>
</feature>
<dbReference type="PANTHER" id="PTHR12354:SF1">
    <property type="entry name" value="INTERFERON-RELATED DEVELOPMENTAL REGULATOR 1"/>
    <property type="match status" value="1"/>
</dbReference>
<name>A0A0W7VM92_9HYPO</name>
<feature type="region of interest" description="Disordered" evidence="2">
    <location>
        <begin position="1"/>
        <end position="64"/>
    </location>
</feature>
<keyword evidence="6" id="KW-1185">Reference proteome</keyword>
<dbReference type="Proteomes" id="UP000054821">
    <property type="component" value="Unassembled WGS sequence"/>
</dbReference>
<evidence type="ECO:0000259" key="3">
    <source>
        <dbReference type="Pfam" id="PF05004"/>
    </source>
</evidence>
<gene>
    <name evidence="5" type="ORF">TGAM01_v201542</name>
    <name evidence="4" type="ORF">TGAMA5MH_05656</name>
</gene>
<evidence type="ECO:0000313" key="5">
    <source>
        <dbReference type="EMBL" id="PON29293.1"/>
    </source>
</evidence>
<protein>
    <recommendedName>
        <fullName evidence="3">Interferon-related developmental regulator N-terminal domain-containing protein</fullName>
    </recommendedName>
</protein>
<dbReference type="PANTHER" id="PTHR12354">
    <property type="entry name" value="INTERFERON-RELATED DEVELOPMENTAL REGULATOR"/>
    <property type="match status" value="1"/>
</dbReference>
<reference evidence="4 7" key="2">
    <citation type="submission" date="2017-02" db="EMBL/GenBank/DDBJ databases">
        <title>Genomes of Trichoderma spp. with biocontrol activity.</title>
        <authorList>
            <person name="Gardiner D."/>
            <person name="Kazan K."/>
            <person name="Vos C."/>
            <person name="Harvey P."/>
        </authorList>
    </citation>
    <scope>NUCLEOTIDE SEQUENCE [LARGE SCALE GENOMIC DNA]</scope>
    <source>
        <strain evidence="4 7">A5MH</strain>
    </source>
</reference>